<dbReference type="EMBL" id="KL661837">
    <property type="protein sequence ID" value="KFA60178.1"/>
    <property type="molecule type" value="Genomic_DNA"/>
</dbReference>
<evidence type="ECO:0000259" key="5">
    <source>
        <dbReference type="PROSITE" id="PS51782"/>
    </source>
</evidence>
<organism evidence="6 7">
    <name type="scientific">Stachybotrys chlorohalonatus (strain IBT 40285)</name>
    <dbReference type="NCBI Taxonomy" id="1283841"/>
    <lineage>
        <taxon>Eukaryota</taxon>
        <taxon>Fungi</taxon>
        <taxon>Dikarya</taxon>
        <taxon>Ascomycota</taxon>
        <taxon>Pezizomycotina</taxon>
        <taxon>Sordariomycetes</taxon>
        <taxon>Hypocreomycetidae</taxon>
        <taxon>Hypocreales</taxon>
        <taxon>Stachybotryaceae</taxon>
        <taxon>Stachybotrys</taxon>
    </lineage>
</organism>
<dbReference type="PANTHER" id="PTHR34997:SF2">
    <property type="entry name" value="LYSM DOMAIN-CONTAINING PROTEIN-RELATED"/>
    <property type="match status" value="1"/>
</dbReference>
<dbReference type="GO" id="GO:0008061">
    <property type="term" value="F:chitin binding"/>
    <property type="evidence" value="ECO:0007669"/>
    <property type="project" value="UniProtKB-KW"/>
</dbReference>
<dbReference type="CDD" id="cd00118">
    <property type="entry name" value="LysM"/>
    <property type="match status" value="1"/>
</dbReference>
<dbReference type="Proteomes" id="UP000028524">
    <property type="component" value="Unassembled WGS sequence"/>
</dbReference>
<protein>
    <recommendedName>
        <fullName evidence="5">LysM domain-containing protein</fullName>
    </recommendedName>
</protein>
<dbReference type="Pfam" id="PF01476">
    <property type="entry name" value="LysM"/>
    <property type="match status" value="1"/>
</dbReference>
<feature type="domain" description="LysM" evidence="5">
    <location>
        <begin position="28"/>
        <end position="74"/>
    </location>
</feature>
<keyword evidence="3" id="KW-0843">Virulence</keyword>
<comment type="similarity">
    <text evidence="4">Belongs to the secreted LysM effector family.</text>
</comment>
<sequence>MAATTTSRGGGITTPTSKQAQIASNCNSFHLVRPGGTCQVIAARYGISQEQFIAWNPSAGSSCTGLWANPHACVRTVGFVPPAIMNCYTTSKTLSDNQPTAMAGVVEWYNGNSNSDGSGAYANA</sequence>
<evidence type="ECO:0000313" key="7">
    <source>
        <dbReference type="Proteomes" id="UP000028524"/>
    </source>
</evidence>
<keyword evidence="2" id="KW-0732">Signal</keyword>
<keyword evidence="7" id="KW-1185">Reference proteome</keyword>
<dbReference type="PANTHER" id="PTHR34997">
    <property type="entry name" value="AM15"/>
    <property type="match status" value="1"/>
</dbReference>
<dbReference type="InterPro" id="IPR052210">
    <property type="entry name" value="LysM1-like"/>
</dbReference>
<name>A0A084Q893_STAC4</name>
<evidence type="ECO:0000256" key="4">
    <source>
        <dbReference type="ARBA" id="ARBA00044955"/>
    </source>
</evidence>
<dbReference type="SUPFAM" id="SSF54106">
    <property type="entry name" value="LysM domain"/>
    <property type="match status" value="1"/>
</dbReference>
<dbReference type="InParanoid" id="A0A084Q893"/>
<proteinExistence type="inferred from homology"/>
<dbReference type="InterPro" id="IPR036779">
    <property type="entry name" value="LysM_dom_sf"/>
</dbReference>
<accession>A0A084Q893</accession>
<evidence type="ECO:0000256" key="2">
    <source>
        <dbReference type="ARBA" id="ARBA00022729"/>
    </source>
</evidence>
<dbReference type="HOGENOM" id="CLU_2005406_0_0_1"/>
<dbReference type="PROSITE" id="PS51782">
    <property type="entry name" value="LYSM"/>
    <property type="match status" value="1"/>
</dbReference>
<dbReference type="OrthoDB" id="2281372at2759"/>
<evidence type="ECO:0000256" key="3">
    <source>
        <dbReference type="ARBA" id="ARBA00023026"/>
    </source>
</evidence>
<evidence type="ECO:0000313" key="6">
    <source>
        <dbReference type="EMBL" id="KFA60178.1"/>
    </source>
</evidence>
<keyword evidence="1" id="KW-0147">Chitin-binding</keyword>
<dbReference type="Gene3D" id="3.10.350.10">
    <property type="entry name" value="LysM domain"/>
    <property type="match status" value="1"/>
</dbReference>
<dbReference type="InterPro" id="IPR018392">
    <property type="entry name" value="LysM"/>
</dbReference>
<gene>
    <name evidence="6" type="ORF">S40285_09781</name>
</gene>
<evidence type="ECO:0000256" key="1">
    <source>
        <dbReference type="ARBA" id="ARBA00022669"/>
    </source>
</evidence>
<dbReference type="AlphaFoldDB" id="A0A084Q893"/>
<reference evidence="6 7" key="1">
    <citation type="journal article" date="2014" name="BMC Genomics">
        <title>Comparative genome sequencing reveals chemotype-specific gene clusters in the toxigenic black mold Stachybotrys.</title>
        <authorList>
            <person name="Semeiks J."/>
            <person name="Borek D."/>
            <person name="Otwinowski Z."/>
            <person name="Grishin N.V."/>
        </authorList>
    </citation>
    <scope>NUCLEOTIDE SEQUENCE [LARGE SCALE GENOMIC DNA]</scope>
    <source>
        <strain evidence="6 7">IBT 40285</strain>
    </source>
</reference>